<dbReference type="SMART" id="SM00102">
    <property type="entry name" value="ADF"/>
    <property type="match status" value="1"/>
</dbReference>
<dbReference type="Pfam" id="PF00241">
    <property type="entry name" value="Cofilin_ADF"/>
    <property type="match status" value="1"/>
</dbReference>
<reference evidence="4" key="1">
    <citation type="submission" date="2022-07" db="EMBL/GenBank/DDBJ databases">
        <title>Phylogenomic reconstructions and comparative analyses of Kickxellomycotina fungi.</title>
        <authorList>
            <person name="Reynolds N.K."/>
            <person name="Stajich J.E."/>
            <person name="Barry K."/>
            <person name="Grigoriev I.V."/>
            <person name="Crous P."/>
            <person name="Smith M.E."/>
        </authorList>
    </citation>
    <scope>NUCLEOTIDE SEQUENCE</scope>
    <source>
        <strain evidence="4">BCRC 34297</strain>
    </source>
</reference>
<dbReference type="PROSITE" id="PS51263">
    <property type="entry name" value="ADF_H"/>
    <property type="match status" value="1"/>
</dbReference>
<comment type="caution">
    <text evidence="4">The sequence shown here is derived from an EMBL/GenBank/DDBJ whole genome shotgun (WGS) entry which is preliminary data.</text>
</comment>
<keyword evidence="2" id="KW-0539">Nucleus</keyword>
<keyword evidence="2" id="KW-0963">Cytoplasm</keyword>
<accession>A0A9W8GNX0</accession>
<protein>
    <recommendedName>
        <fullName evidence="3">ADF-H domain-containing protein</fullName>
    </recommendedName>
</protein>
<dbReference type="EMBL" id="JANBUH010000852">
    <property type="protein sequence ID" value="KAJ2749202.1"/>
    <property type="molecule type" value="Genomic_DNA"/>
</dbReference>
<dbReference type="PIRSF" id="PIRSF001788">
    <property type="entry name" value="GMF-beta"/>
    <property type="match status" value="1"/>
</dbReference>
<evidence type="ECO:0000313" key="4">
    <source>
        <dbReference type="EMBL" id="KAJ2749202.1"/>
    </source>
</evidence>
<dbReference type="Proteomes" id="UP001140011">
    <property type="component" value="Unassembled WGS sequence"/>
</dbReference>
<dbReference type="GO" id="GO:0003779">
    <property type="term" value="F:actin binding"/>
    <property type="evidence" value="ECO:0007669"/>
    <property type="project" value="InterPro"/>
</dbReference>
<evidence type="ECO:0000313" key="5">
    <source>
        <dbReference type="Proteomes" id="UP001140011"/>
    </source>
</evidence>
<dbReference type="SUPFAM" id="SSF55753">
    <property type="entry name" value="Actin depolymerizing proteins"/>
    <property type="match status" value="1"/>
</dbReference>
<dbReference type="InterPro" id="IPR002108">
    <property type="entry name" value="ADF-H"/>
</dbReference>
<name>A0A9W8GNX0_9FUNG</name>
<comment type="subcellular location">
    <subcellularLocation>
        <location evidence="2">Cytoplasm</location>
    </subcellularLocation>
    <subcellularLocation>
        <location evidence="2">Nucleus</location>
    </subcellularLocation>
</comment>
<comment type="similarity">
    <text evidence="1 2">Belongs to the actin-binding proteins ADF family. GMF subfamily.</text>
</comment>
<dbReference type="GO" id="GO:0034316">
    <property type="term" value="P:negative regulation of Arp2/3 complex-mediated actin nucleation"/>
    <property type="evidence" value="ECO:0007669"/>
    <property type="project" value="TreeGrafter"/>
</dbReference>
<dbReference type="GO" id="GO:0071933">
    <property type="term" value="F:Arp2/3 complex binding"/>
    <property type="evidence" value="ECO:0007669"/>
    <property type="project" value="InterPro"/>
</dbReference>
<dbReference type="InterPro" id="IPR011171">
    <property type="entry name" value="GMF"/>
</dbReference>
<feature type="domain" description="ADF-H" evidence="3">
    <location>
        <begin position="3"/>
        <end position="153"/>
    </location>
</feature>
<evidence type="ECO:0000256" key="1">
    <source>
        <dbReference type="ARBA" id="ARBA00010055"/>
    </source>
</evidence>
<dbReference type="PANTHER" id="PTHR11249:SF2">
    <property type="entry name" value="GLIA MATURATION FACTOR"/>
    <property type="match status" value="1"/>
</dbReference>
<organism evidence="4 5">
    <name type="scientific">Coemansia pectinata</name>
    <dbReference type="NCBI Taxonomy" id="1052879"/>
    <lineage>
        <taxon>Eukaryota</taxon>
        <taxon>Fungi</taxon>
        <taxon>Fungi incertae sedis</taxon>
        <taxon>Zoopagomycota</taxon>
        <taxon>Kickxellomycotina</taxon>
        <taxon>Kickxellomycetes</taxon>
        <taxon>Kickxellales</taxon>
        <taxon>Kickxellaceae</taxon>
        <taxon>Coemansia</taxon>
    </lineage>
</organism>
<gene>
    <name evidence="4" type="ORF">GGI19_005776</name>
</gene>
<dbReference type="InterPro" id="IPR029006">
    <property type="entry name" value="ADF-H/Gelsolin-like_dom_sf"/>
</dbReference>
<dbReference type="OrthoDB" id="3919494at2759"/>
<evidence type="ECO:0000256" key="2">
    <source>
        <dbReference type="PIRNR" id="PIRNR001788"/>
    </source>
</evidence>
<dbReference type="Gene3D" id="3.40.20.10">
    <property type="entry name" value="Severin"/>
    <property type="match status" value="1"/>
</dbReference>
<dbReference type="GO" id="GO:0005634">
    <property type="term" value="C:nucleus"/>
    <property type="evidence" value="ECO:0007669"/>
    <property type="project" value="UniProtKB-SubCell"/>
</dbReference>
<dbReference type="GO" id="GO:0030864">
    <property type="term" value="C:cortical actin cytoskeleton"/>
    <property type="evidence" value="ECO:0007669"/>
    <property type="project" value="TreeGrafter"/>
</dbReference>
<proteinExistence type="inferred from homology"/>
<dbReference type="GO" id="GO:0071846">
    <property type="term" value="P:actin filament debranching"/>
    <property type="evidence" value="ECO:0007669"/>
    <property type="project" value="InterPro"/>
</dbReference>
<keyword evidence="5" id="KW-1185">Reference proteome</keyword>
<dbReference type="AlphaFoldDB" id="A0A9W8GNX0"/>
<dbReference type="PANTHER" id="PTHR11249">
    <property type="entry name" value="GLIAL FACTOR NATURATION FACTOR"/>
    <property type="match status" value="1"/>
</dbReference>
<sequence length="157" mass="18199">MSSITCTINASVLKNVEKLRLCKKTEGMKAYVAKIDANALEVVDNEQPKEDATQDKLAKDEQFKDTTLEEVVEDLPDNAPRYLVLSYRYEHNDKRVSYPLVLIYYCPETARPADRMLYASTQQLFATKAKLDKVYLLEDKDDFTQEWLDEKVAKYSR</sequence>
<evidence type="ECO:0000259" key="3">
    <source>
        <dbReference type="PROSITE" id="PS51263"/>
    </source>
</evidence>